<dbReference type="PROSITE" id="PS00010">
    <property type="entry name" value="ASX_HYDROXYL"/>
    <property type="match status" value="1"/>
</dbReference>
<evidence type="ECO:0000256" key="4">
    <source>
        <dbReference type="ARBA" id="ARBA00023157"/>
    </source>
</evidence>
<dbReference type="InterPro" id="IPR018097">
    <property type="entry name" value="EGF_Ca-bd_CS"/>
</dbReference>
<dbReference type="Gene3D" id="2.10.25.10">
    <property type="entry name" value="Laminin"/>
    <property type="match status" value="2"/>
</dbReference>
<evidence type="ECO:0000256" key="5">
    <source>
        <dbReference type="ARBA" id="ARBA00023180"/>
    </source>
</evidence>
<dbReference type="PROSITE" id="PS01186">
    <property type="entry name" value="EGF_2"/>
    <property type="match status" value="1"/>
</dbReference>
<reference evidence="11 12" key="1">
    <citation type="submission" date="2018-04" db="EMBL/GenBank/DDBJ databases">
        <authorList>
            <person name="Zhang X."/>
            <person name="Yuan J."/>
            <person name="Li F."/>
            <person name="Xiang J."/>
        </authorList>
    </citation>
    <scope>NUCLEOTIDE SEQUENCE [LARGE SCALE GENOMIC DNA]</scope>
    <source>
        <tissue evidence="11">Muscle</tissue>
    </source>
</reference>
<keyword evidence="2" id="KW-0732">Signal</keyword>
<keyword evidence="12" id="KW-1185">Reference proteome</keyword>
<feature type="region of interest" description="Disordered" evidence="7">
    <location>
        <begin position="755"/>
        <end position="792"/>
    </location>
</feature>
<dbReference type="InterPro" id="IPR000152">
    <property type="entry name" value="EGF-type_Asp/Asn_hydroxyl_site"/>
</dbReference>
<dbReference type="Pfam" id="PF12661">
    <property type="entry name" value="hEGF"/>
    <property type="match status" value="1"/>
</dbReference>
<keyword evidence="5" id="KW-0325">Glycoprotein</keyword>
<evidence type="ECO:0000256" key="1">
    <source>
        <dbReference type="ARBA" id="ARBA00022536"/>
    </source>
</evidence>
<dbReference type="InterPro" id="IPR013320">
    <property type="entry name" value="ConA-like_dom_sf"/>
</dbReference>
<feature type="disulfide bond" evidence="6">
    <location>
        <begin position="81"/>
        <end position="90"/>
    </location>
</feature>
<comment type="caution">
    <text evidence="6">Lacks conserved residue(s) required for the propagation of feature annotation.</text>
</comment>
<keyword evidence="3" id="KW-0677">Repeat</keyword>
<dbReference type="InterPro" id="IPR013032">
    <property type="entry name" value="EGF-like_CS"/>
</dbReference>
<keyword evidence="1 6" id="KW-0245">EGF-like domain</keyword>
<evidence type="ECO:0000259" key="10">
    <source>
        <dbReference type="PROSITE" id="PS50026"/>
    </source>
</evidence>
<proteinExistence type="predicted"/>
<keyword evidence="8" id="KW-1133">Transmembrane helix</keyword>
<dbReference type="PROSITE" id="PS01187">
    <property type="entry name" value="EGF_CA"/>
    <property type="match status" value="1"/>
</dbReference>
<feature type="domain" description="EGF-like" evidence="10">
    <location>
        <begin position="310"/>
        <end position="348"/>
    </location>
</feature>
<evidence type="ECO:0000256" key="8">
    <source>
        <dbReference type="SAM" id="Phobius"/>
    </source>
</evidence>
<dbReference type="InterPro" id="IPR000742">
    <property type="entry name" value="EGF"/>
</dbReference>
<dbReference type="SMART" id="SM00181">
    <property type="entry name" value="EGF"/>
    <property type="match status" value="3"/>
</dbReference>
<feature type="region of interest" description="Disordered" evidence="7">
    <location>
        <begin position="1008"/>
        <end position="1031"/>
    </location>
</feature>
<dbReference type="PROSITE" id="PS50025">
    <property type="entry name" value="LAM_G_DOMAIN"/>
    <property type="match status" value="2"/>
</dbReference>
<dbReference type="InterPro" id="IPR050372">
    <property type="entry name" value="Neurexin-related_CASP"/>
</dbReference>
<name>A0A3R7PJM7_PENVA</name>
<dbReference type="Pfam" id="PF00008">
    <property type="entry name" value="EGF"/>
    <property type="match status" value="1"/>
</dbReference>
<feature type="transmembrane region" description="Helical" evidence="8">
    <location>
        <begin position="634"/>
        <end position="660"/>
    </location>
</feature>
<dbReference type="EMBL" id="QCYY01002643">
    <property type="protein sequence ID" value="ROT68711.1"/>
    <property type="molecule type" value="Genomic_DNA"/>
</dbReference>
<dbReference type="PANTHER" id="PTHR15036">
    <property type="entry name" value="PIKACHURIN-LIKE PROTEIN"/>
    <property type="match status" value="1"/>
</dbReference>
<dbReference type="InterPro" id="IPR001791">
    <property type="entry name" value="Laminin_G"/>
</dbReference>
<gene>
    <name evidence="11" type="ORF">C7M84_013131</name>
</gene>
<dbReference type="Gene3D" id="2.60.120.200">
    <property type="match status" value="2"/>
</dbReference>
<feature type="domain" description="EGF-like" evidence="10">
    <location>
        <begin position="55"/>
        <end position="91"/>
    </location>
</feature>
<dbReference type="SMART" id="SM00179">
    <property type="entry name" value="EGF_CA"/>
    <property type="match status" value="3"/>
</dbReference>
<dbReference type="GO" id="GO:0048513">
    <property type="term" value="P:animal organ development"/>
    <property type="evidence" value="ECO:0007669"/>
    <property type="project" value="UniProtKB-ARBA"/>
</dbReference>
<evidence type="ECO:0000256" key="6">
    <source>
        <dbReference type="PROSITE-ProRule" id="PRU00076"/>
    </source>
</evidence>
<dbReference type="PANTHER" id="PTHR15036:SF49">
    <property type="entry name" value="AXOTACTIN"/>
    <property type="match status" value="1"/>
</dbReference>
<evidence type="ECO:0000313" key="11">
    <source>
        <dbReference type="EMBL" id="ROT68711.1"/>
    </source>
</evidence>
<evidence type="ECO:0000259" key="9">
    <source>
        <dbReference type="PROSITE" id="PS50025"/>
    </source>
</evidence>
<dbReference type="Pfam" id="PF02210">
    <property type="entry name" value="Laminin_G_2"/>
    <property type="match status" value="2"/>
</dbReference>
<feature type="disulfide bond" evidence="6">
    <location>
        <begin position="338"/>
        <end position="347"/>
    </location>
</feature>
<feature type="disulfide bond" evidence="6">
    <location>
        <begin position="613"/>
        <end position="622"/>
    </location>
</feature>
<sequence length="1031" mass="109403">MSWVVDANSTALITPRLHAHSTGCACHAHRATRAGQHAQHPGRAEQLPSVAAVTHTASCRPNPCRNGGRCIPHARGPRCVCPEGTSGSMCKQLSRYFWGGGWAWTASIPTSINAHVSLEVRTRREDCLLLYAGPSDSPQNSQHLVQADVMVLELRGGRPRLTLDLGASPVLLEPSHAHSTPTLADGFWHRLDVVWGQHRVEVVVDKCASREKCRLAAPLPSPSLPLDVAAPLQVGGLAHPPPDAHHHGWPTPLTTQSFQGCLRNLRVNGEVSETEGGACRAGWAGSAKASLQLRDGHGVLGEGSAPGCVADDSCSANGIACGPTARCVGHEDGPQCECFPGWTGDRCRQRTQPASFAVHSYVKVALSSAPSPATTTLQLRFRTWEAFGQLLAVTSQHGRDRLGVFLEGGHVCAKLVLHPAPEVQLCLAHAHLSDGVWHSVRVERFGQWVELVVDEGDGPLYNTTPTPDTLGGWSVPLQLDRQEGVLVGGSPEYVGVSLFTVHHDFHEGCLDDLRVSGVPLPLPPLANSTTWAQATMFTHVHPSCTAPAACTNLTCPEPLSCLDVWRRHECGCGEGAALTREGGACRDVDECVWAPCLNGGTCVNRVPGYLCVCPKSHIGENCEGKALLAPSATLPVGVVVALVVWAVLVLVMLGAACAVYRRRRRKRVSSGNNGVDIAVEEMTSRDDLLDPAHDHSHDPAIEEGHSQPADVLELHAVKPVNQKTWTRNGGDSSGDTGFLGGFQEVATLLNCLGSQSAASDSPARHRARPSPQASLPLATPSDRKVSAHPAAASIKGAAPLSSGSLQHLRVASDKLGVELSLEASPKEGPGVQDMVLGSPAFCHHGSEPHKSNSLPRPRAATLVISSRKDDNLECVTRRLAETYHHSLRRYKSVGCRTEAPGTCCAPPREGFETDPSMAPLRPQDVCRACISVSLQRRERAKPYSIPSRSLSASTVSFLAATSAPPLLPSPPSTSRNNQFVQALPRAQARQACTGLTCAASQECGCGRARTPSEVGATGRPSAGKILAAGRT</sequence>
<keyword evidence="8" id="KW-0812">Transmembrane</keyword>
<accession>A0A3R7PJM7</accession>
<dbReference type="SUPFAM" id="SSF49899">
    <property type="entry name" value="Concanavalin A-like lectins/glucanases"/>
    <property type="match status" value="2"/>
</dbReference>
<evidence type="ECO:0000256" key="2">
    <source>
        <dbReference type="ARBA" id="ARBA00022729"/>
    </source>
</evidence>
<protein>
    <submittedName>
        <fullName evidence="11">Cj-cadherin</fullName>
    </submittedName>
</protein>
<dbReference type="STRING" id="6689.A0A3R7PJM7"/>
<feature type="domain" description="EGF-like" evidence="10">
    <location>
        <begin position="587"/>
        <end position="623"/>
    </location>
</feature>
<dbReference type="PROSITE" id="PS00022">
    <property type="entry name" value="EGF_1"/>
    <property type="match status" value="3"/>
</dbReference>
<dbReference type="CDD" id="cd00054">
    <property type="entry name" value="EGF_CA"/>
    <property type="match status" value="3"/>
</dbReference>
<dbReference type="PROSITE" id="PS50026">
    <property type="entry name" value="EGF_3"/>
    <property type="match status" value="3"/>
</dbReference>
<feature type="domain" description="Laminin G" evidence="9">
    <location>
        <begin position="351"/>
        <end position="544"/>
    </location>
</feature>
<feature type="domain" description="Laminin G" evidence="9">
    <location>
        <begin position="94"/>
        <end position="308"/>
    </location>
</feature>
<evidence type="ECO:0000256" key="3">
    <source>
        <dbReference type="ARBA" id="ARBA00022737"/>
    </source>
</evidence>
<organism evidence="11 12">
    <name type="scientific">Penaeus vannamei</name>
    <name type="common">Whiteleg shrimp</name>
    <name type="synonym">Litopenaeus vannamei</name>
    <dbReference type="NCBI Taxonomy" id="6689"/>
    <lineage>
        <taxon>Eukaryota</taxon>
        <taxon>Metazoa</taxon>
        <taxon>Ecdysozoa</taxon>
        <taxon>Arthropoda</taxon>
        <taxon>Crustacea</taxon>
        <taxon>Multicrustacea</taxon>
        <taxon>Malacostraca</taxon>
        <taxon>Eumalacostraca</taxon>
        <taxon>Eucarida</taxon>
        <taxon>Decapoda</taxon>
        <taxon>Dendrobranchiata</taxon>
        <taxon>Penaeoidea</taxon>
        <taxon>Penaeidae</taxon>
        <taxon>Penaeus</taxon>
    </lineage>
</organism>
<dbReference type="OrthoDB" id="6370287at2759"/>
<keyword evidence="4 6" id="KW-1015">Disulfide bond</keyword>
<dbReference type="SMART" id="SM00282">
    <property type="entry name" value="LamG"/>
    <property type="match status" value="2"/>
</dbReference>
<keyword evidence="8" id="KW-0472">Membrane</keyword>
<comment type="caution">
    <text evidence="11">The sequence shown here is derived from an EMBL/GenBank/DDBJ whole genome shotgun (WGS) entry which is preliminary data.</text>
</comment>
<dbReference type="InterPro" id="IPR001881">
    <property type="entry name" value="EGF-like_Ca-bd_dom"/>
</dbReference>
<evidence type="ECO:0000313" key="12">
    <source>
        <dbReference type="Proteomes" id="UP000283509"/>
    </source>
</evidence>
<dbReference type="Proteomes" id="UP000283509">
    <property type="component" value="Unassembled WGS sequence"/>
</dbReference>
<dbReference type="AlphaFoldDB" id="A0A3R7PJM7"/>
<dbReference type="CDD" id="cd00110">
    <property type="entry name" value="LamG"/>
    <property type="match status" value="2"/>
</dbReference>
<reference evidence="11 12" key="2">
    <citation type="submission" date="2019-01" db="EMBL/GenBank/DDBJ databases">
        <title>The decoding of complex shrimp genome reveals the adaptation for benthos swimmer, frequently molting mechanism and breeding impact on genome.</title>
        <authorList>
            <person name="Sun Y."/>
            <person name="Gao Y."/>
            <person name="Yu Y."/>
        </authorList>
    </citation>
    <scope>NUCLEOTIDE SEQUENCE [LARGE SCALE GENOMIC DNA]</scope>
    <source>
        <tissue evidence="11">Muscle</tissue>
    </source>
</reference>
<dbReference type="GO" id="GO:0005509">
    <property type="term" value="F:calcium ion binding"/>
    <property type="evidence" value="ECO:0007669"/>
    <property type="project" value="InterPro"/>
</dbReference>
<dbReference type="FunFam" id="2.10.25.10:FF:000004">
    <property type="entry name" value="Neurogenic locus notch 1"/>
    <property type="match status" value="1"/>
</dbReference>
<dbReference type="SUPFAM" id="SSF57196">
    <property type="entry name" value="EGF/Laminin"/>
    <property type="match status" value="2"/>
</dbReference>
<evidence type="ECO:0000256" key="7">
    <source>
        <dbReference type="SAM" id="MobiDB-lite"/>
    </source>
</evidence>